<keyword evidence="7 12" id="KW-0931">ER-Golgi transport</keyword>
<evidence type="ECO:0000256" key="4">
    <source>
        <dbReference type="ARBA" id="ARBA00022692"/>
    </source>
</evidence>
<evidence type="ECO:0000256" key="8">
    <source>
        <dbReference type="ARBA" id="ARBA00022927"/>
    </source>
</evidence>
<dbReference type="InterPro" id="IPR040463">
    <property type="entry name" value="BAP29/BAP31_N"/>
</dbReference>
<evidence type="ECO:0000256" key="11">
    <source>
        <dbReference type="ARBA" id="ARBA00023136"/>
    </source>
</evidence>
<name>R4WPR3_RIPPE</name>
<feature type="coiled-coil region" evidence="13">
    <location>
        <begin position="117"/>
        <end position="218"/>
    </location>
</feature>
<feature type="transmembrane region" description="Helical" evidence="12">
    <location>
        <begin position="7"/>
        <end position="28"/>
    </location>
</feature>
<feature type="transmembrane region" description="Helical" evidence="12">
    <location>
        <begin position="48"/>
        <end position="67"/>
    </location>
</feature>
<proteinExistence type="evidence at transcript level"/>
<dbReference type="GO" id="GO:0006915">
    <property type="term" value="P:apoptotic process"/>
    <property type="evidence" value="ECO:0007669"/>
    <property type="project" value="UniProtKB-KW"/>
</dbReference>
<evidence type="ECO:0000256" key="3">
    <source>
        <dbReference type="ARBA" id="ARBA00022448"/>
    </source>
</evidence>
<evidence type="ECO:0000256" key="2">
    <source>
        <dbReference type="ARBA" id="ARBA00007956"/>
    </source>
</evidence>
<feature type="domain" description="BAP29/BAP31 transmembrane" evidence="14">
    <location>
        <begin position="1"/>
        <end position="133"/>
    </location>
</feature>
<evidence type="ECO:0000313" key="16">
    <source>
        <dbReference type="EMBL" id="BAN20871.1"/>
    </source>
</evidence>
<evidence type="ECO:0000256" key="9">
    <source>
        <dbReference type="ARBA" id="ARBA00022989"/>
    </source>
</evidence>
<evidence type="ECO:0000256" key="7">
    <source>
        <dbReference type="ARBA" id="ARBA00022892"/>
    </source>
</evidence>
<feature type="transmembrane region" description="Helical" evidence="12">
    <location>
        <begin position="101"/>
        <end position="118"/>
    </location>
</feature>
<keyword evidence="9 12" id="KW-1133">Transmembrane helix</keyword>
<accession>R4WPR3</accession>
<dbReference type="GO" id="GO:0006886">
    <property type="term" value="P:intracellular protein transport"/>
    <property type="evidence" value="ECO:0007669"/>
    <property type="project" value="UniProtKB-UniRule"/>
</dbReference>
<dbReference type="Gene3D" id="1.20.5.110">
    <property type="match status" value="1"/>
</dbReference>
<dbReference type="PANTHER" id="PTHR12701:SF20">
    <property type="entry name" value="ENDOPLASMIC RETICULUM TRANSMEMBRANE PROTEIN"/>
    <property type="match status" value="1"/>
</dbReference>
<dbReference type="Pfam" id="PF05529">
    <property type="entry name" value="Bap31"/>
    <property type="match status" value="1"/>
</dbReference>
<comment type="similarity">
    <text evidence="2 12">Belongs to the BCAP29/BCAP31 family.</text>
</comment>
<evidence type="ECO:0000256" key="12">
    <source>
        <dbReference type="RuleBase" id="RU367026"/>
    </source>
</evidence>
<dbReference type="Pfam" id="PF18035">
    <property type="entry name" value="Bap31_Bap29_C"/>
    <property type="match status" value="1"/>
</dbReference>
<dbReference type="EMBL" id="AK417656">
    <property type="protein sequence ID" value="BAN20871.1"/>
    <property type="molecule type" value="mRNA"/>
</dbReference>
<reference evidence="16" key="1">
    <citation type="journal article" date="2013" name="PLoS ONE">
        <title>Gene expression in gut symbiotic organ of stinkbug affected by extracellular bacterial symbiont.</title>
        <authorList>
            <person name="Futahashi R."/>
            <person name="Tanaka K."/>
            <person name="Tanahashi M."/>
            <person name="Nikoh N."/>
            <person name="Kikuchi Y."/>
            <person name="Lee B.L."/>
            <person name="Fukatsu T."/>
        </authorList>
    </citation>
    <scope>NUCLEOTIDE SEQUENCE</scope>
    <source>
        <tissue evidence="16">Midgut</tissue>
    </source>
</reference>
<organism evidence="16">
    <name type="scientific">Riptortus pedestris</name>
    <name type="common">Bean bug</name>
    <dbReference type="NCBI Taxonomy" id="329032"/>
    <lineage>
        <taxon>Eukaryota</taxon>
        <taxon>Metazoa</taxon>
        <taxon>Ecdysozoa</taxon>
        <taxon>Arthropoda</taxon>
        <taxon>Hexapoda</taxon>
        <taxon>Insecta</taxon>
        <taxon>Pterygota</taxon>
        <taxon>Neoptera</taxon>
        <taxon>Paraneoptera</taxon>
        <taxon>Hemiptera</taxon>
        <taxon>Heteroptera</taxon>
        <taxon>Panheteroptera</taxon>
        <taxon>Pentatomomorpha</taxon>
        <taxon>Coreoidea</taxon>
        <taxon>Alydidae</taxon>
        <taxon>Riptortus</taxon>
    </lineage>
</organism>
<evidence type="ECO:0000256" key="10">
    <source>
        <dbReference type="ARBA" id="ARBA00023054"/>
    </source>
</evidence>
<evidence type="ECO:0000259" key="15">
    <source>
        <dbReference type="Pfam" id="PF18035"/>
    </source>
</evidence>
<comment type="subcellular location">
    <subcellularLocation>
        <location evidence="1 12">Endoplasmic reticulum membrane</location>
        <topology evidence="1 12">Multi-pass membrane protein</topology>
    </subcellularLocation>
</comment>
<keyword evidence="3 12" id="KW-0813">Transport</keyword>
<keyword evidence="4 12" id="KW-0812">Transmembrane</keyword>
<keyword evidence="6 12" id="KW-0256">Endoplasmic reticulum</keyword>
<comment type="function">
    <text evidence="12">May play a role in anterograde transport of membrane proteins from the endoplasmic reticulum to the Golgi.</text>
</comment>
<keyword evidence="8 12" id="KW-0653">Protein transport</keyword>
<dbReference type="InterPro" id="IPR041672">
    <property type="entry name" value="Bap31/Bap29_C"/>
</dbReference>
<dbReference type="FunFam" id="1.20.5.110:FF:000011">
    <property type="entry name" value="B-cell receptor-associated protein 29"/>
    <property type="match status" value="1"/>
</dbReference>
<evidence type="ECO:0000256" key="1">
    <source>
        <dbReference type="ARBA" id="ARBA00004477"/>
    </source>
</evidence>
<feature type="domain" description="Bap31/Bap29 cytoplasmic coiled-coil" evidence="15">
    <location>
        <begin position="169"/>
        <end position="229"/>
    </location>
</feature>
<dbReference type="GO" id="GO:0006888">
    <property type="term" value="P:endoplasmic reticulum to Golgi vesicle-mediated transport"/>
    <property type="evidence" value="ECO:0007669"/>
    <property type="project" value="UniProtKB-UniRule"/>
</dbReference>
<dbReference type="GO" id="GO:0005789">
    <property type="term" value="C:endoplasmic reticulum membrane"/>
    <property type="evidence" value="ECO:0007669"/>
    <property type="project" value="UniProtKB-SubCell"/>
</dbReference>
<sequence length="229" mass="26190">MSLQWTLVAGFLYGEMAIILLFIAPFISAKTWQRFFRSRFLQVVSQQATWYFAIIFAILALLFLDAIREMRKYSGKEATEHAHLESELQISMRLFRAQRNFYISGFALFLSLVIKRLASLNSKQAQLLAENEAALKQAKSATTTARTLLNNQGAGEDAQNTSNEAHQVELNKLQQEIEAQKKEIESLKKDKEAVVSQAKSLEKEYDRLTEEHRKLQLKVNVSGESKKDE</sequence>
<evidence type="ECO:0000256" key="5">
    <source>
        <dbReference type="ARBA" id="ARBA00022703"/>
    </source>
</evidence>
<keyword evidence="5" id="KW-0053">Apoptosis</keyword>
<dbReference type="InterPro" id="IPR008417">
    <property type="entry name" value="BAP29/BAP31"/>
</dbReference>
<dbReference type="AlphaFoldDB" id="R4WPR3"/>
<evidence type="ECO:0000256" key="13">
    <source>
        <dbReference type="SAM" id="Coils"/>
    </source>
</evidence>
<evidence type="ECO:0000259" key="14">
    <source>
        <dbReference type="Pfam" id="PF05529"/>
    </source>
</evidence>
<keyword evidence="11 12" id="KW-0472">Membrane</keyword>
<keyword evidence="10 13" id="KW-0175">Coiled coil</keyword>
<protein>
    <recommendedName>
        <fullName evidence="12">Endoplasmic reticulum transmembrane protein</fullName>
    </recommendedName>
</protein>
<evidence type="ECO:0000256" key="6">
    <source>
        <dbReference type="ARBA" id="ARBA00022824"/>
    </source>
</evidence>
<dbReference type="PANTHER" id="PTHR12701">
    <property type="entry name" value="BCR-ASSOCIATED PROTEIN, BAP"/>
    <property type="match status" value="1"/>
</dbReference>
<dbReference type="GO" id="GO:0070973">
    <property type="term" value="P:protein localization to endoplasmic reticulum exit site"/>
    <property type="evidence" value="ECO:0007669"/>
    <property type="project" value="UniProtKB-UniRule"/>
</dbReference>